<evidence type="ECO:0000313" key="4">
    <source>
        <dbReference type="Proteomes" id="UP000240009"/>
    </source>
</evidence>
<dbReference type="Proteomes" id="UP000240009">
    <property type="component" value="Unassembled WGS sequence"/>
</dbReference>
<accession>A0A2S8G3C5</accession>
<comment type="caution">
    <text evidence="3">The sequence shown here is derived from an EMBL/GenBank/DDBJ whole genome shotgun (WGS) entry which is preliminary data.</text>
</comment>
<feature type="domain" description="FHA" evidence="2">
    <location>
        <begin position="40"/>
        <end position="90"/>
    </location>
</feature>
<dbReference type="Gene3D" id="2.60.200.20">
    <property type="match status" value="1"/>
</dbReference>
<feature type="compositionally biased region" description="Pro residues" evidence="1">
    <location>
        <begin position="231"/>
        <end position="248"/>
    </location>
</feature>
<protein>
    <recommendedName>
        <fullName evidence="2">FHA domain-containing protein</fullName>
    </recommendedName>
</protein>
<feature type="compositionally biased region" description="Pro residues" evidence="1">
    <location>
        <begin position="280"/>
        <end position="295"/>
    </location>
</feature>
<dbReference type="SUPFAM" id="SSF49879">
    <property type="entry name" value="SMAD/FHA domain"/>
    <property type="match status" value="1"/>
</dbReference>
<feature type="compositionally biased region" description="Low complexity" evidence="1">
    <location>
        <begin position="220"/>
        <end position="230"/>
    </location>
</feature>
<proteinExistence type="predicted"/>
<dbReference type="Pfam" id="PF00498">
    <property type="entry name" value="FHA"/>
    <property type="match status" value="1"/>
</dbReference>
<gene>
    <name evidence="3" type="ORF">C5Y96_03540</name>
</gene>
<feature type="compositionally biased region" description="Pro residues" evidence="1">
    <location>
        <begin position="162"/>
        <end position="185"/>
    </location>
</feature>
<feature type="region of interest" description="Disordered" evidence="1">
    <location>
        <begin position="146"/>
        <end position="591"/>
    </location>
</feature>
<organism evidence="3 4">
    <name type="scientific">Blastopirellula marina</name>
    <dbReference type="NCBI Taxonomy" id="124"/>
    <lineage>
        <taxon>Bacteria</taxon>
        <taxon>Pseudomonadati</taxon>
        <taxon>Planctomycetota</taxon>
        <taxon>Planctomycetia</taxon>
        <taxon>Pirellulales</taxon>
        <taxon>Pirellulaceae</taxon>
        <taxon>Blastopirellula</taxon>
    </lineage>
</organism>
<dbReference type="PROSITE" id="PS50006">
    <property type="entry name" value="FHA_DOMAIN"/>
    <property type="match status" value="1"/>
</dbReference>
<dbReference type="SMART" id="SM00240">
    <property type="entry name" value="FHA"/>
    <property type="match status" value="1"/>
</dbReference>
<evidence type="ECO:0000259" key="2">
    <source>
        <dbReference type="PROSITE" id="PS50006"/>
    </source>
</evidence>
<evidence type="ECO:0000313" key="3">
    <source>
        <dbReference type="EMBL" id="PQO38958.1"/>
    </source>
</evidence>
<reference evidence="3 4" key="1">
    <citation type="submission" date="2018-02" db="EMBL/GenBank/DDBJ databases">
        <title>Comparative genomes isolates from brazilian mangrove.</title>
        <authorList>
            <person name="Araujo J.E."/>
            <person name="Taketani R.G."/>
            <person name="Silva M.C.P."/>
            <person name="Loureco M.V."/>
            <person name="Andreote F.D."/>
        </authorList>
    </citation>
    <scope>NUCLEOTIDE SEQUENCE [LARGE SCALE GENOMIC DNA]</scope>
    <source>
        <strain evidence="3 4">HEX-2 MGV</strain>
    </source>
</reference>
<dbReference type="InterPro" id="IPR000253">
    <property type="entry name" value="FHA_dom"/>
</dbReference>
<dbReference type="CDD" id="cd00060">
    <property type="entry name" value="FHA"/>
    <property type="match status" value="1"/>
</dbReference>
<dbReference type="EMBL" id="PUIA01000016">
    <property type="protein sequence ID" value="PQO38958.1"/>
    <property type="molecule type" value="Genomic_DNA"/>
</dbReference>
<dbReference type="InterPro" id="IPR008984">
    <property type="entry name" value="SMAD_FHA_dom_sf"/>
</dbReference>
<feature type="compositionally biased region" description="Pro residues" evidence="1">
    <location>
        <begin position="258"/>
        <end position="271"/>
    </location>
</feature>
<name>A0A2S8G3C5_9BACT</name>
<feature type="compositionally biased region" description="Pro residues" evidence="1">
    <location>
        <begin position="334"/>
        <end position="343"/>
    </location>
</feature>
<feature type="compositionally biased region" description="Pro residues" evidence="1">
    <location>
        <begin position="373"/>
        <end position="403"/>
    </location>
</feature>
<feature type="compositionally biased region" description="Acidic residues" evidence="1">
    <location>
        <begin position="481"/>
        <end position="491"/>
    </location>
</feature>
<sequence length="802" mass="84351">MIGSVPPKLGASFIIMLVVLEVVVGSEVGRQIKIPQDRTCKIGRTNYSDEAFTDDVMMSGQHFEIRNDGKYCWLRDLESRNGTRVDDDFVKESLVIRDGQKVFAGRTEFTVKIEGGAKSPYESTSIGTFEPVRNRSLMSTTFGSQILSEDDPRFPKSESPPSGQPHPAPPGPPMPPVAPGPPPAGMPGQPMGGNFEFADSGDAPNFSTPGNFTPPEFAKPDTGTAPGTAPGYPPGFPPAGSPPPPGPTPHGTSKSPPWAHPAPMPVTPGQPMPGQVTPGQLPPGSPSPGQPQFPPPHKRGGDDGPVFKFARGGGEGAPAGPPPGMPPGFRHTPGTPPGTPPGSPGGGDPRFQAPPTIHPPSVGGAPPSFEAPQQPPRETPSSFAPPPPERPLPPGTPPVPPGTPSGGFPDFDEPSGPPQFSSFTSPPVSPDPAPPEHKLGPPGSHHVPPWEAQGGFGEGRNPNLDFEGDDFGPNTGPALDFGDEPDEEDEPLFGPPSFAGGSGPSFTNQMGPAGGNPNLVGFSSDEPPANKFTGPPSEEASFPPIGSPPNIVEPTAPSPSSNWRIPDYVSAAPPPSQIDEGKQDAGRTSPDSVRGLCFKEETADSGYPVYHSIIEGVPQVPFSPFALISELSKIAKPVLSIHFMRAEMQIPEDLQGTPLRGDLDPKFAALGGPMLYCPEDLEPFREIIGELWGLDAISCMFTTGDPQGIVDHFREGLFAPKRGDLPGPGPGPQFFAVFSPNLLTTFLSQRDQDTVDQLLGNEVVGVLAEVADMPDSWQLFTKKSWAEPLKKLGMNRVVEQPQ</sequence>
<evidence type="ECO:0000256" key="1">
    <source>
        <dbReference type="SAM" id="MobiDB-lite"/>
    </source>
</evidence>
<dbReference type="AlphaFoldDB" id="A0A2S8G3C5"/>